<evidence type="ECO:0000313" key="3">
    <source>
        <dbReference type="EMBL" id="MFB9098092.1"/>
    </source>
</evidence>
<accession>A0ABV5GRU1</accession>
<name>A0ABV5GRU1_9FLAO</name>
<reference evidence="3 4" key="1">
    <citation type="submission" date="2024-09" db="EMBL/GenBank/DDBJ databases">
        <authorList>
            <person name="Sun Q."/>
            <person name="Mori K."/>
        </authorList>
    </citation>
    <scope>NUCLEOTIDE SEQUENCE [LARGE SCALE GENOMIC DNA]</scope>
    <source>
        <strain evidence="3 4">CECT 7955</strain>
    </source>
</reference>
<dbReference type="Pfam" id="PF04256">
    <property type="entry name" value="DUF434"/>
    <property type="match status" value="1"/>
</dbReference>
<proteinExistence type="predicted"/>
<dbReference type="PANTHER" id="PTHR42252">
    <property type="entry name" value="DUF5616 DOMAIN-CONTAINING PROTEIN"/>
    <property type="match status" value="1"/>
</dbReference>
<dbReference type="EMBL" id="JBHMEY010000067">
    <property type="protein sequence ID" value="MFB9098092.1"/>
    <property type="molecule type" value="Genomic_DNA"/>
</dbReference>
<dbReference type="PANTHER" id="PTHR42252:SF1">
    <property type="entry name" value="DUF434 DOMAIN-CONTAINING PROTEIN"/>
    <property type="match status" value="1"/>
</dbReference>
<gene>
    <name evidence="3" type="ORF">ACFFVF_16360</name>
</gene>
<dbReference type="Proteomes" id="UP001589607">
    <property type="component" value="Unassembled WGS sequence"/>
</dbReference>
<dbReference type="InterPro" id="IPR041652">
    <property type="entry name" value="DUF5616"/>
</dbReference>
<sequence>MSKQSNRGKEAKDDFFFGTSKFKENIKEALVDMNYLLTRGYSEKNALFTVGTRYKLASRQQKAVQGMSASNEQLALRKTKEVTLETLENKTLVIDGFNILILLESTLSNGYIFKGQDTCYRDLSSVHGNYKTVNQTEMAIDLIVNFYNESKLQQLIWIFDKPVSNSGRIKAKIEAKAAEHNLNWQVILEDNADQAIVNSNQIVASSDGIVLDKAINWFNLATYLIETKIDSKTIF</sequence>
<evidence type="ECO:0000259" key="2">
    <source>
        <dbReference type="Pfam" id="PF18481"/>
    </source>
</evidence>
<evidence type="ECO:0000259" key="1">
    <source>
        <dbReference type="Pfam" id="PF04256"/>
    </source>
</evidence>
<dbReference type="RefSeq" id="WP_236456165.1">
    <property type="nucleotide sequence ID" value="NZ_CBCSGE010000003.1"/>
</dbReference>
<dbReference type="InterPro" id="IPR007368">
    <property type="entry name" value="DUF434"/>
</dbReference>
<keyword evidence="4" id="KW-1185">Reference proteome</keyword>
<dbReference type="Pfam" id="PF18481">
    <property type="entry name" value="DUF5616"/>
    <property type="match status" value="1"/>
</dbReference>
<comment type="caution">
    <text evidence="3">The sequence shown here is derived from an EMBL/GenBank/DDBJ whole genome shotgun (WGS) entry which is preliminary data.</text>
</comment>
<organism evidence="3 4">
    <name type="scientific">Flavobacterium jumunjinense</name>
    <dbReference type="NCBI Taxonomy" id="998845"/>
    <lineage>
        <taxon>Bacteria</taxon>
        <taxon>Pseudomonadati</taxon>
        <taxon>Bacteroidota</taxon>
        <taxon>Flavobacteriia</taxon>
        <taxon>Flavobacteriales</taxon>
        <taxon>Flavobacteriaceae</taxon>
        <taxon>Flavobacterium</taxon>
    </lineage>
</organism>
<feature type="domain" description="DUF434" evidence="1">
    <location>
        <begin position="26"/>
        <end position="80"/>
    </location>
</feature>
<protein>
    <submittedName>
        <fullName evidence="3">DUF434 domain-containing protein</fullName>
    </submittedName>
</protein>
<feature type="domain" description="DUF5616" evidence="2">
    <location>
        <begin position="85"/>
        <end position="222"/>
    </location>
</feature>
<evidence type="ECO:0000313" key="4">
    <source>
        <dbReference type="Proteomes" id="UP001589607"/>
    </source>
</evidence>